<dbReference type="Pfam" id="PF00001">
    <property type="entry name" value="7tm_1"/>
    <property type="match status" value="1"/>
</dbReference>
<comment type="subcellular location">
    <subcellularLocation>
        <location evidence="1">Cell membrane</location>
        <topology evidence="1">Multi-pass membrane protein</topology>
    </subcellularLocation>
</comment>
<feature type="transmembrane region" description="Helical" evidence="7">
    <location>
        <begin position="156"/>
        <end position="179"/>
    </location>
</feature>
<evidence type="ECO:0000256" key="2">
    <source>
        <dbReference type="ARBA" id="ARBA00010663"/>
    </source>
</evidence>
<evidence type="ECO:0000256" key="5">
    <source>
        <dbReference type="ARBA" id="ARBA00022989"/>
    </source>
</evidence>
<dbReference type="PROSITE" id="PS50262">
    <property type="entry name" value="G_PROTEIN_RECEP_F1_2"/>
    <property type="match status" value="1"/>
</dbReference>
<evidence type="ECO:0000259" key="8">
    <source>
        <dbReference type="PROSITE" id="PS50262"/>
    </source>
</evidence>
<evidence type="ECO:0000256" key="1">
    <source>
        <dbReference type="ARBA" id="ARBA00004651"/>
    </source>
</evidence>
<keyword evidence="3" id="KW-1003">Cell membrane</keyword>
<feature type="transmembrane region" description="Helical" evidence="7">
    <location>
        <begin position="45"/>
        <end position="66"/>
    </location>
</feature>
<protein>
    <submittedName>
        <fullName evidence="10 11">Alpha-1A adrenergic receptor-like isoform X1</fullName>
    </submittedName>
</protein>
<keyword evidence="6 7" id="KW-0472">Membrane</keyword>
<comment type="similarity">
    <text evidence="2">Belongs to the G-protein coupled receptor 1 family.</text>
</comment>
<dbReference type="Gene3D" id="1.20.1070.10">
    <property type="entry name" value="Rhodopsin 7-helix transmembrane proteins"/>
    <property type="match status" value="1"/>
</dbReference>
<evidence type="ECO:0000256" key="6">
    <source>
        <dbReference type="ARBA" id="ARBA00023136"/>
    </source>
</evidence>
<evidence type="ECO:0000313" key="11">
    <source>
        <dbReference type="RefSeq" id="XP_046601166.1"/>
    </source>
</evidence>
<dbReference type="Proteomes" id="UP000829291">
    <property type="component" value="Chromosome 7"/>
</dbReference>
<proteinExistence type="inferred from homology"/>
<evidence type="ECO:0000313" key="9">
    <source>
        <dbReference type="Proteomes" id="UP000829291"/>
    </source>
</evidence>
<gene>
    <name evidence="10 11" type="primary">LOC107219346</name>
</gene>
<dbReference type="SUPFAM" id="SSF81321">
    <property type="entry name" value="Family A G protein-coupled receptor-like"/>
    <property type="match status" value="1"/>
</dbReference>
<feature type="transmembrane region" description="Helical" evidence="7">
    <location>
        <begin position="114"/>
        <end position="135"/>
    </location>
</feature>
<feature type="transmembrane region" description="Helical" evidence="7">
    <location>
        <begin position="276"/>
        <end position="298"/>
    </location>
</feature>
<sequence>MIGEEHAATASTFQKAIETMDFNYTTEDTILNLDDVSSVDVQLDLFDVCVLIFIIVANLALVLLYGSIVKNGVSLTTTYLFLGNGAMADLVTVVGILLDQYYPRPFSTDLSCSIGIGMIIASTVAFVYTFGLIAVDRFLYIVHGMKYNRWMYPKRGCLLIVSTWILGTILGLLPTIGLWTETTEGDIIPWLGLFTPPDLIYLITNIEMIPISLGAISYVIIAHHSIKKQIQLQRADRNRTDETASGDNAELRIFRGGKTVKNDDAKKTAKNKLSKIEAVSAVLFWCACIVFTWIQYVFASHKDVFCDSTFFYCKGKKAIMFAGMSSLNFFLDPVISRFWNTSVTNFMKKLVCKE</sequence>
<evidence type="ECO:0000256" key="7">
    <source>
        <dbReference type="SAM" id="Phobius"/>
    </source>
</evidence>
<dbReference type="RefSeq" id="XP_046601165.1">
    <property type="nucleotide sequence ID" value="XM_046745209.1"/>
</dbReference>
<feature type="transmembrane region" description="Helical" evidence="7">
    <location>
        <begin position="78"/>
        <end position="102"/>
    </location>
</feature>
<dbReference type="RefSeq" id="XP_046601166.1">
    <property type="nucleotide sequence ID" value="XM_046745210.1"/>
</dbReference>
<name>A0ABM3GLL9_NEOLC</name>
<accession>A0ABM3GLL9</accession>
<dbReference type="CDD" id="cd00637">
    <property type="entry name" value="7tm_classA_rhodopsin-like"/>
    <property type="match status" value="1"/>
</dbReference>
<evidence type="ECO:0000256" key="4">
    <source>
        <dbReference type="ARBA" id="ARBA00022692"/>
    </source>
</evidence>
<feature type="transmembrane region" description="Helical" evidence="7">
    <location>
        <begin position="199"/>
        <end position="221"/>
    </location>
</feature>
<keyword evidence="4 7" id="KW-0812">Transmembrane</keyword>
<dbReference type="PRINTS" id="PR00237">
    <property type="entry name" value="GPCRRHODOPSN"/>
</dbReference>
<dbReference type="PANTHER" id="PTHR22750">
    <property type="entry name" value="G-PROTEIN COUPLED RECEPTOR"/>
    <property type="match status" value="1"/>
</dbReference>
<feature type="transmembrane region" description="Helical" evidence="7">
    <location>
        <begin position="318"/>
        <end position="339"/>
    </location>
</feature>
<feature type="domain" description="G-protein coupled receptors family 1 profile" evidence="8">
    <location>
        <begin position="57"/>
        <end position="336"/>
    </location>
</feature>
<keyword evidence="9" id="KW-1185">Reference proteome</keyword>
<keyword evidence="5 7" id="KW-1133">Transmembrane helix</keyword>
<dbReference type="GeneID" id="107219346"/>
<organism evidence="9 11">
    <name type="scientific">Neodiprion lecontei</name>
    <name type="common">Redheaded pine sawfly</name>
    <dbReference type="NCBI Taxonomy" id="441921"/>
    <lineage>
        <taxon>Eukaryota</taxon>
        <taxon>Metazoa</taxon>
        <taxon>Ecdysozoa</taxon>
        <taxon>Arthropoda</taxon>
        <taxon>Hexapoda</taxon>
        <taxon>Insecta</taxon>
        <taxon>Pterygota</taxon>
        <taxon>Neoptera</taxon>
        <taxon>Endopterygota</taxon>
        <taxon>Hymenoptera</taxon>
        <taxon>Tenthredinoidea</taxon>
        <taxon>Diprionidae</taxon>
        <taxon>Diprioninae</taxon>
        <taxon>Neodiprion</taxon>
    </lineage>
</organism>
<dbReference type="InterPro" id="IPR017452">
    <property type="entry name" value="GPCR_Rhodpsn_7TM"/>
</dbReference>
<evidence type="ECO:0000256" key="3">
    <source>
        <dbReference type="ARBA" id="ARBA00022475"/>
    </source>
</evidence>
<evidence type="ECO:0000313" key="10">
    <source>
        <dbReference type="RefSeq" id="XP_046601165.1"/>
    </source>
</evidence>
<reference evidence="10 11" key="1">
    <citation type="submission" date="2025-05" db="UniProtKB">
        <authorList>
            <consortium name="RefSeq"/>
        </authorList>
    </citation>
    <scope>IDENTIFICATION</scope>
    <source>
        <tissue evidence="10 11">Thorax and Abdomen</tissue>
    </source>
</reference>
<dbReference type="InterPro" id="IPR000276">
    <property type="entry name" value="GPCR_Rhodpsn"/>
</dbReference>